<dbReference type="SUPFAM" id="SSF48264">
    <property type="entry name" value="Cytochrome P450"/>
    <property type="match status" value="1"/>
</dbReference>
<keyword evidence="4 8" id="KW-0479">Metal-binding</keyword>
<accession>A0A2K3P7P1</accession>
<protein>
    <submittedName>
        <fullName evidence="10">Cytochrome p450 86b1-like protein</fullName>
    </submittedName>
</protein>
<dbReference type="GO" id="GO:0016705">
    <property type="term" value="F:oxidoreductase activity, acting on paired donors, with incorporation or reduction of molecular oxygen"/>
    <property type="evidence" value="ECO:0007669"/>
    <property type="project" value="InterPro"/>
</dbReference>
<comment type="similarity">
    <text evidence="2 9">Belongs to the cytochrome P450 family.</text>
</comment>
<reference evidence="10 11" key="1">
    <citation type="journal article" date="2014" name="Am. J. Bot.">
        <title>Genome assembly and annotation for red clover (Trifolium pratense; Fabaceae).</title>
        <authorList>
            <person name="Istvanek J."/>
            <person name="Jaros M."/>
            <person name="Krenek A."/>
            <person name="Repkova J."/>
        </authorList>
    </citation>
    <scope>NUCLEOTIDE SEQUENCE [LARGE SCALE GENOMIC DNA]</scope>
    <source>
        <strain evidence="11">cv. Tatra</strain>
        <tissue evidence="10">Young leaves</tissue>
    </source>
</reference>
<dbReference type="EMBL" id="ASHM01004446">
    <property type="protein sequence ID" value="PNY11302.1"/>
    <property type="molecule type" value="Genomic_DNA"/>
</dbReference>
<dbReference type="GO" id="GO:0004497">
    <property type="term" value="F:monooxygenase activity"/>
    <property type="evidence" value="ECO:0007669"/>
    <property type="project" value="UniProtKB-KW"/>
</dbReference>
<evidence type="ECO:0000256" key="9">
    <source>
        <dbReference type="RuleBase" id="RU000461"/>
    </source>
</evidence>
<keyword evidence="3 8" id="KW-0349">Heme</keyword>
<keyword evidence="7 9" id="KW-0503">Monooxygenase</keyword>
<dbReference type="InterPro" id="IPR017972">
    <property type="entry name" value="Cyt_P450_CS"/>
</dbReference>
<dbReference type="PROSITE" id="PS00086">
    <property type="entry name" value="CYTOCHROME_P450"/>
    <property type="match status" value="1"/>
</dbReference>
<feature type="binding site" description="axial binding residue" evidence="8">
    <location>
        <position position="187"/>
    </location>
    <ligand>
        <name>heme</name>
        <dbReference type="ChEBI" id="CHEBI:30413"/>
    </ligand>
    <ligandPart>
        <name>Fe</name>
        <dbReference type="ChEBI" id="CHEBI:18248"/>
    </ligandPart>
</feature>
<organism evidence="10 11">
    <name type="scientific">Trifolium pratense</name>
    <name type="common">Red clover</name>
    <dbReference type="NCBI Taxonomy" id="57577"/>
    <lineage>
        <taxon>Eukaryota</taxon>
        <taxon>Viridiplantae</taxon>
        <taxon>Streptophyta</taxon>
        <taxon>Embryophyta</taxon>
        <taxon>Tracheophyta</taxon>
        <taxon>Spermatophyta</taxon>
        <taxon>Magnoliopsida</taxon>
        <taxon>eudicotyledons</taxon>
        <taxon>Gunneridae</taxon>
        <taxon>Pentapetalae</taxon>
        <taxon>rosids</taxon>
        <taxon>fabids</taxon>
        <taxon>Fabales</taxon>
        <taxon>Fabaceae</taxon>
        <taxon>Papilionoideae</taxon>
        <taxon>50 kb inversion clade</taxon>
        <taxon>NPAAA clade</taxon>
        <taxon>Hologalegina</taxon>
        <taxon>IRL clade</taxon>
        <taxon>Trifolieae</taxon>
        <taxon>Trifolium</taxon>
    </lineage>
</organism>
<dbReference type="InterPro" id="IPR001128">
    <property type="entry name" value="Cyt_P450"/>
</dbReference>
<dbReference type="GO" id="GO:0006629">
    <property type="term" value="P:lipid metabolic process"/>
    <property type="evidence" value="ECO:0007669"/>
    <property type="project" value="UniProtKB-ARBA"/>
</dbReference>
<keyword evidence="5 9" id="KW-0560">Oxidoreductase</keyword>
<evidence type="ECO:0000256" key="3">
    <source>
        <dbReference type="ARBA" id="ARBA00022617"/>
    </source>
</evidence>
<sequence>MQGEQQFDLVSIILRQSIGDGKNPIDDENKFLRDTSINLLAAGRDTIGSALTWFFWLVATHPIVEAKILEEIKENLPSRKDNWKYLGVEVLNKLTYLHGTICEVLRLYPPLPFEHKSSLKSDVLPSGHKIKSNTKILYSLYSVGRMEKLWGEDCLEFKPERWISKKGGIIQVPSYKFIAFNAGPRTCLGKDISFIEIKMIAASILMNYQIQVVEDHPIIPSISVILHMRHGLKVNVKKRSI</sequence>
<comment type="cofactor">
    <cofactor evidence="1 8">
        <name>heme</name>
        <dbReference type="ChEBI" id="CHEBI:30413"/>
    </cofactor>
</comment>
<evidence type="ECO:0000256" key="1">
    <source>
        <dbReference type="ARBA" id="ARBA00001971"/>
    </source>
</evidence>
<proteinExistence type="inferred from homology"/>
<gene>
    <name evidence="10" type="ORF">L195_g007906</name>
</gene>
<dbReference type="PANTHER" id="PTHR24296">
    <property type="entry name" value="CYTOCHROME P450"/>
    <property type="match status" value="1"/>
</dbReference>
<evidence type="ECO:0000313" key="11">
    <source>
        <dbReference type="Proteomes" id="UP000236291"/>
    </source>
</evidence>
<comment type="caution">
    <text evidence="10">The sequence shown here is derived from an EMBL/GenBank/DDBJ whole genome shotgun (WGS) entry which is preliminary data.</text>
</comment>
<evidence type="ECO:0000256" key="2">
    <source>
        <dbReference type="ARBA" id="ARBA00010617"/>
    </source>
</evidence>
<evidence type="ECO:0000256" key="4">
    <source>
        <dbReference type="ARBA" id="ARBA00022723"/>
    </source>
</evidence>
<dbReference type="InterPro" id="IPR036396">
    <property type="entry name" value="Cyt_P450_sf"/>
</dbReference>
<evidence type="ECO:0000313" key="10">
    <source>
        <dbReference type="EMBL" id="PNY11302.1"/>
    </source>
</evidence>
<dbReference type="PRINTS" id="PR00463">
    <property type="entry name" value="EP450I"/>
</dbReference>
<dbReference type="AlphaFoldDB" id="A0A2K3P7P1"/>
<dbReference type="Proteomes" id="UP000236291">
    <property type="component" value="Unassembled WGS sequence"/>
</dbReference>
<dbReference type="Gene3D" id="1.10.630.10">
    <property type="entry name" value="Cytochrome P450"/>
    <property type="match status" value="1"/>
</dbReference>
<dbReference type="STRING" id="57577.A0A2K3P7P1"/>
<dbReference type="PRINTS" id="PR00385">
    <property type="entry name" value="P450"/>
</dbReference>
<evidence type="ECO:0000256" key="7">
    <source>
        <dbReference type="ARBA" id="ARBA00023033"/>
    </source>
</evidence>
<evidence type="ECO:0000256" key="5">
    <source>
        <dbReference type="ARBA" id="ARBA00023002"/>
    </source>
</evidence>
<dbReference type="InterPro" id="IPR002401">
    <property type="entry name" value="Cyt_P450_E_grp-I"/>
</dbReference>
<name>A0A2K3P7P1_TRIPR</name>
<reference evidence="10 11" key="2">
    <citation type="journal article" date="2017" name="Front. Plant Sci.">
        <title>Gene Classification and Mining of Molecular Markers Useful in Red Clover (Trifolium pratense) Breeding.</title>
        <authorList>
            <person name="Istvanek J."/>
            <person name="Dluhosova J."/>
            <person name="Dluhos P."/>
            <person name="Patkova L."/>
            <person name="Nedelnik J."/>
            <person name="Repkova J."/>
        </authorList>
    </citation>
    <scope>NUCLEOTIDE SEQUENCE [LARGE SCALE GENOMIC DNA]</scope>
    <source>
        <strain evidence="11">cv. Tatra</strain>
        <tissue evidence="10">Young leaves</tissue>
    </source>
</reference>
<evidence type="ECO:0000256" key="6">
    <source>
        <dbReference type="ARBA" id="ARBA00023004"/>
    </source>
</evidence>
<evidence type="ECO:0000256" key="8">
    <source>
        <dbReference type="PIRSR" id="PIRSR602401-1"/>
    </source>
</evidence>
<dbReference type="GO" id="GO:0020037">
    <property type="term" value="F:heme binding"/>
    <property type="evidence" value="ECO:0007669"/>
    <property type="project" value="InterPro"/>
</dbReference>
<dbReference type="Pfam" id="PF00067">
    <property type="entry name" value="p450"/>
    <property type="match status" value="1"/>
</dbReference>
<keyword evidence="6 8" id="KW-0408">Iron</keyword>
<dbReference type="GO" id="GO:0005506">
    <property type="term" value="F:iron ion binding"/>
    <property type="evidence" value="ECO:0007669"/>
    <property type="project" value="InterPro"/>
</dbReference>